<proteinExistence type="inferred from homology"/>
<dbReference type="SUPFAM" id="SSF51569">
    <property type="entry name" value="Aldolase"/>
    <property type="match status" value="1"/>
</dbReference>
<dbReference type="PANTHER" id="PTHR39340:SF1">
    <property type="entry name" value="SULFOFRUCTOSEPHOSPHATE ALDOLASE"/>
    <property type="match status" value="1"/>
</dbReference>
<comment type="caution">
    <text evidence="3">The sequence shown here is derived from an EMBL/GenBank/DDBJ whole genome shotgun (WGS) entry which is preliminary data.</text>
</comment>
<evidence type="ECO:0000313" key="3">
    <source>
        <dbReference type="EMBL" id="MDA5401366.1"/>
    </source>
</evidence>
<dbReference type="GO" id="GO:0061595">
    <property type="term" value="F:6-deoxy-6-sulfofructose-1-phosphate aldolase activity"/>
    <property type="evidence" value="ECO:0007669"/>
    <property type="project" value="TreeGrafter"/>
</dbReference>
<dbReference type="RefSeq" id="WP_267993355.1">
    <property type="nucleotide sequence ID" value="NZ_JAPJZI010000002.1"/>
</dbReference>
<dbReference type="GO" id="GO:1902777">
    <property type="term" value="P:6-sulfoquinovose(1-) catabolic process"/>
    <property type="evidence" value="ECO:0007669"/>
    <property type="project" value="TreeGrafter"/>
</dbReference>
<keyword evidence="2" id="KW-0456">Lyase</keyword>
<protein>
    <submittedName>
        <fullName evidence="3">Tagatose 1,6-diphosphate aldolase</fullName>
    </submittedName>
</protein>
<keyword evidence="4" id="KW-1185">Reference proteome</keyword>
<evidence type="ECO:0000256" key="2">
    <source>
        <dbReference type="ARBA" id="ARBA00023239"/>
    </source>
</evidence>
<dbReference type="InterPro" id="IPR002915">
    <property type="entry name" value="DeoC/FbaB/LacD_aldolase"/>
</dbReference>
<evidence type="ECO:0000256" key="1">
    <source>
        <dbReference type="ARBA" id="ARBA00008679"/>
    </source>
</evidence>
<name>A0A9X3ZK21_9HYPH</name>
<dbReference type="Pfam" id="PF01791">
    <property type="entry name" value="DeoC"/>
    <property type="match status" value="1"/>
</dbReference>
<dbReference type="AlphaFoldDB" id="A0A9X3ZK21"/>
<dbReference type="Proteomes" id="UP001151234">
    <property type="component" value="Unassembled WGS sequence"/>
</dbReference>
<accession>A0A9X3ZK21</accession>
<sequence>MQLTPGKLWGMRRMADAAGRFKMTAVDQRPPIKNPIAAHYGTDEAPYDDVARFKALLTETLQDESSAMLLDPHYAIPRGIGYLSPAKGLIVTLEDSLFEETEGGRLSLQIDDWSVAKIKRMGGDAVKVLAWYRPDASDAVNRHQQDFVKRIGEACAHCDIPFLFELLVYPLASDAHQTKDYVELQGKKADDVLASVEEFAKADYGVDVFKLESPVNAGDVPGVGNDGWEEVQPVFDEMGRLAGRPWVMLSAGAGKPQFRNILTHAFRAGASGYLAGRAIWLDAFSRFPDWGAMRAGLSGESVDYMKDLNALTDADAMAWHAHSVFVEGGATFSPDDASFRHQYGDFGS</sequence>
<dbReference type="PANTHER" id="PTHR39340">
    <property type="entry name" value="SULFOFRUCTOSEPHOSPHATE ALDOLASE"/>
    <property type="match status" value="1"/>
</dbReference>
<reference evidence="3" key="1">
    <citation type="submission" date="2022-11" db="EMBL/GenBank/DDBJ databases">
        <title>Draft genome sequence of Hoeflea poritis E7-10 and Hoeflea prorocentri PM5-8, separated from scleractinian coral Porites lutea and marine dinoflagellate.</title>
        <authorList>
            <person name="Zhang G."/>
            <person name="Wei Q."/>
            <person name="Cai L."/>
        </authorList>
    </citation>
    <scope>NUCLEOTIDE SEQUENCE</scope>
    <source>
        <strain evidence="3">PM5-8</strain>
    </source>
</reference>
<dbReference type="SMART" id="SM01133">
    <property type="entry name" value="DeoC"/>
    <property type="match status" value="1"/>
</dbReference>
<gene>
    <name evidence="3" type="ORF">OQ273_22525</name>
</gene>
<evidence type="ECO:0000313" key="4">
    <source>
        <dbReference type="Proteomes" id="UP001151234"/>
    </source>
</evidence>
<dbReference type="Gene3D" id="3.20.20.70">
    <property type="entry name" value="Aldolase class I"/>
    <property type="match status" value="1"/>
</dbReference>
<dbReference type="InterPro" id="IPR013785">
    <property type="entry name" value="Aldolase_TIM"/>
</dbReference>
<dbReference type="NCBIfam" id="NF009498">
    <property type="entry name" value="PRK12858.1"/>
    <property type="match status" value="1"/>
</dbReference>
<comment type="similarity">
    <text evidence="1">Belongs to the aldolase LacD family.</text>
</comment>
<organism evidence="3 4">
    <name type="scientific">Hoeflea prorocentri</name>
    <dbReference type="NCBI Taxonomy" id="1922333"/>
    <lineage>
        <taxon>Bacteria</taxon>
        <taxon>Pseudomonadati</taxon>
        <taxon>Pseudomonadota</taxon>
        <taxon>Alphaproteobacteria</taxon>
        <taxon>Hyphomicrobiales</taxon>
        <taxon>Rhizobiaceae</taxon>
        <taxon>Hoeflea</taxon>
    </lineage>
</organism>
<dbReference type="InterPro" id="IPR050552">
    <property type="entry name" value="LacD_aldolase"/>
</dbReference>
<dbReference type="EMBL" id="JAPJZI010000002">
    <property type="protein sequence ID" value="MDA5401366.1"/>
    <property type="molecule type" value="Genomic_DNA"/>
</dbReference>